<evidence type="ECO:0000256" key="4">
    <source>
        <dbReference type="ARBA" id="ARBA00022989"/>
    </source>
</evidence>
<evidence type="ECO:0000256" key="3">
    <source>
        <dbReference type="ARBA" id="ARBA00022692"/>
    </source>
</evidence>
<dbReference type="SUPFAM" id="SSF54523">
    <property type="entry name" value="Pili subunits"/>
    <property type="match status" value="1"/>
</dbReference>
<dbReference type="Proteomes" id="UP000178925">
    <property type="component" value="Unassembled WGS sequence"/>
</dbReference>
<dbReference type="PANTHER" id="PTHR30093">
    <property type="entry name" value="GENERAL SECRETION PATHWAY PROTEIN G"/>
    <property type="match status" value="1"/>
</dbReference>
<dbReference type="PROSITE" id="PS00409">
    <property type="entry name" value="PROKAR_NTER_METHYL"/>
    <property type="match status" value="1"/>
</dbReference>
<evidence type="ECO:0000313" key="7">
    <source>
        <dbReference type="EMBL" id="OGF28605.1"/>
    </source>
</evidence>
<proteinExistence type="predicted"/>
<dbReference type="GO" id="GO:0015627">
    <property type="term" value="C:type II protein secretion system complex"/>
    <property type="evidence" value="ECO:0007669"/>
    <property type="project" value="InterPro"/>
</dbReference>
<organism evidence="7 8">
    <name type="scientific">Candidatus Falkowbacteria bacterium RIFOXYA2_FULL_47_9</name>
    <dbReference type="NCBI Taxonomy" id="1797995"/>
    <lineage>
        <taxon>Bacteria</taxon>
        <taxon>Candidatus Falkowiibacteriota</taxon>
    </lineage>
</organism>
<comment type="caution">
    <text evidence="7">The sequence shown here is derived from an EMBL/GenBank/DDBJ whole genome shotgun (WGS) entry which is preliminary data.</text>
</comment>
<comment type="subcellular location">
    <subcellularLocation>
        <location evidence="1">Membrane</location>
        <topology evidence="1">Single-pass membrane protein</topology>
    </subcellularLocation>
</comment>
<dbReference type="GO" id="GO:0015628">
    <property type="term" value="P:protein secretion by the type II secretion system"/>
    <property type="evidence" value="ECO:0007669"/>
    <property type="project" value="InterPro"/>
</dbReference>
<name>A0A1F5SPH7_9BACT</name>
<dbReference type="AlphaFoldDB" id="A0A1F5SPH7"/>
<feature type="transmembrane region" description="Helical" evidence="6">
    <location>
        <begin position="12"/>
        <end position="33"/>
    </location>
</feature>
<evidence type="ECO:0000256" key="5">
    <source>
        <dbReference type="ARBA" id="ARBA00023136"/>
    </source>
</evidence>
<gene>
    <name evidence="7" type="ORF">A2242_04670</name>
</gene>
<keyword evidence="3 6" id="KW-0812">Transmembrane</keyword>
<dbReference type="STRING" id="1797995.A2242_04670"/>
<dbReference type="PRINTS" id="PR00813">
    <property type="entry name" value="BCTERIALGSPG"/>
</dbReference>
<reference evidence="7 8" key="1">
    <citation type="journal article" date="2016" name="Nat. Commun.">
        <title>Thousands of microbial genomes shed light on interconnected biogeochemical processes in an aquifer system.</title>
        <authorList>
            <person name="Anantharaman K."/>
            <person name="Brown C.T."/>
            <person name="Hug L.A."/>
            <person name="Sharon I."/>
            <person name="Castelle C.J."/>
            <person name="Probst A.J."/>
            <person name="Thomas B.C."/>
            <person name="Singh A."/>
            <person name="Wilkins M.J."/>
            <person name="Karaoz U."/>
            <person name="Brodie E.L."/>
            <person name="Williams K.H."/>
            <person name="Hubbard S.S."/>
            <person name="Banfield J.F."/>
        </authorList>
    </citation>
    <scope>NUCLEOTIDE SEQUENCE [LARGE SCALE GENOMIC DNA]</scope>
</reference>
<evidence type="ECO:0008006" key="9">
    <source>
        <dbReference type="Google" id="ProtNLM"/>
    </source>
</evidence>
<accession>A0A1F5SPH7</accession>
<keyword evidence="2" id="KW-0488">Methylation</keyword>
<dbReference type="NCBIfam" id="TIGR02532">
    <property type="entry name" value="IV_pilin_GFxxxE"/>
    <property type="match status" value="1"/>
</dbReference>
<dbReference type="Gene3D" id="3.30.700.10">
    <property type="entry name" value="Glycoprotein, Type 4 Pilin"/>
    <property type="match status" value="1"/>
</dbReference>
<evidence type="ECO:0000256" key="6">
    <source>
        <dbReference type="SAM" id="Phobius"/>
    </source>
</evidence>
<keyword evidence="4 6" id="KW-1133">Transmembrane helix</keyword>
<protein>
    <recommendedName>
        <fullName evidence="9">Type II secretion system protein GspG C-terminal domain-containing protein</fullName>
    </recommendedName>
</protein>
<evidence type="ECO:0000313" key="8">
    <source>
        <dbReference type="Proteomes" id="UP000178925"/>
    </source>
</evidence>
<dbReference type="Pfam" id="PF07963">
    <property type="entry name" value="N_methyl"/>
    <property type="match status" value="1"/>
</dbReference>
<dbReference type="GO" id="GO:0016020">
    <property type="term" value="C:membrane"/>
    <property type="evidence" value="ECO:0007669"/>
    <property type="project" value="UniProtKB-SubCell"/>
</dbReference>
<evidence type="ECO:0000256" key="1">
    <source>
        <dbReference type="ARBA" id="ARBA00004167"/>
    </source>
</evidence>
<sequence length="155" mass="15722">MKKCQGFTLIELLVVIAIIGLLSTMAVVSLNSARGKARDAKRVSDVKQISNLIEMAAANTASGGYDILPAGCDAIGELTTACGTFEGVDLLTISDPSGTTACTNASAAPCAYAMTKAKIANDYEICFYLEEGAGSVVKGANSVNAGGVISTGCSN</sequence>
<dbReference type="PANTHER" id="PTHR30093:SF44">
    <property type="entry name" value="TYPE II SECRETION SYSTEM CORE PROTEIN G"/>
    <property type="match status" value="1"/>
</dbReference>
<keyword evidence="5 6" id="KW-0472">Membrane</keyword>
<evidence type="ECO:0000256" key="2">
    <source>
        <dbReference type="ARBA" id="ARBA00022481"/>
    </source>
</evidence>
<dbReference type="InterPro" id="IPR045584">
    <property type="entry name" value="Pilin-like"/>
</dbReference>
<dbReference type="EMBL" id="MFGC01000008">
    <property type="protein sequence ID" value="OGF28605.1"/>
    <property type="molecule type" value="Genomic_DNA"/>
</dbReference>
<dbReference type="InterPro" id="IPR000983">
    <property type="entry name" value="Bac_GSPG_pilin"/>
</dbReference>
<dbReference type="InterPro" id="IPR012902">
    <property type="entry name" value="N_methyl_site"/>
</dbReference>